<dbReference type="EMBL" id="JAJFAZ020000002">
    <property type="protein sequence ID" value="KAI5342700.1"/>
    <property type="molecule type" value="Genomic_DNA"/>
</dbReference>
<feature type="domain" description="RNase H type-1" evidence="2">
    <location>
        <begin position="298"/>
        <end position="427"/>
    </location>
</feature>
<dbReference type="GO" id="GO:0015074">
    <property type="term" value="P:DNA integration"/>
    <property type="evidence" value="ECO:0007669"/>
    <property type="project" value="InterPro"/>
</dbReference>
<dbReference type="InterPro" id="IPR002156">
    <property type="entry name" value="RNaseH_domain"/>
</dbReference>
<feature type="compositionally biased region" description="Polar residues" evidence="1">
    <location>
        <begin position="189"/>
        <end position="205"/>
    </location>
</feature>
<name>A0AAD4ZE72_PRUDU</name>
<dbReference type="GO" id="GO:0003676">
    <property type="term" value="F:nucleic acid binding"/>
    <property type="evidence" value="ECO:0007669"/>
    <property type="project" value="InterPro"/>
</dbReference>
<dbReference type="CDD" id="cd09279">
    <property type="entry name" value="RNase_HI_like"/>
    <property type="match status" value="1"/>
</dbReference>
<dbReference type="InterPro" id="IPR001584">
    <property type="entry name" value="Integrase_cat-core"/>
</dbReference>
<protein>
    <submittedName>
        <fullName evidence="4">Uncharacterized protein</fullName>
    </submittedName>
</protein>
<dbReference type="SUPFAM" id="SSF53098">
    <property type="entry name" value="Ribonuclease H-like"/>
    <property type="match status" value="2"/>
</dbReference>
<gene>
    <name evidence="4" type="ORF">L3X38_010576</name>
</gene>
<dbReference type="InterPro" id="IPR036397">
    <property type="entry name" value="RNaseH_sf"/>
</dbReference>
<feature type="domain" description="Integrase catalytic" evidence="3">
    <location>
        <begin position="536"/>
        <end position="695"/>
    </location>
</feature>
<dbReference type="Gene3D" id="3.30.420.10">
    <property type="entry name" value="Ribonuclease H-like superfamily/Ribonuclease H"/>
    <property type="match status" value="2"/>
</dbReference>
<dbReference type="SUPFAM" id="SSF56672">
    <property type="entry name" value="DNA/RNA polymerases"/>
    <property type="match status" value="1"/>
</dbReference>
<dbReference type="Pfam" id="PF17921">
    <property type="entry name" value="Integrase_H2C2"/>
    <property type="match status" value="1"/>
</dbReference>
<evidence type="ECO:0000259" key="2">
    <source>
        <dbReference type="PROSITE" id="PS50879"/>
    </source>
</evidence>
<evidence type="ECO:0000313" key="5">
    <source>
        <dbReference type="Proteomes" id="UP001054821"/>
    </source>
</evidence>
<dbReference type="InterPro" id="IPR041588">
    <property type="entry name" value="Integrase_H2C2"/>
</dbReference>
<keyword evidence="5" id="KW-1185">Reference proteome</keyword>
<dbReference type="PANTHER" id="PTHR48475">
    <property type="entry name" value="RIBONUCLEASE H"/>
    <property type="match status" value="1"/>
</dbReference>
<dbReference type="PROSITE" id="PS50994">
    <property type="entry name" value="INTEGRASE"/>
    <property type="match status" value="1"/>
</dbReference>
<reference evidence="4 5" key="1">
    <citation type="journal article" date="2022" name="G3 (Bethesda)">
        <title>Whole-genome sequence and methylome profiling of the almond [Prunus dulcis (Mill.) D.A. Webb] cultivar 'Nonpareil'.</title>
        <authorList>
            <person name="D'Amico-Willman K.M."/>
            <person name="Ouma W.Z."/>
            <person name="Meulia T."/>
            <person name="Sideli G.M."/>
            <person name="Gradziel T.M."/>
            <person name="Fresnedo-Ramirez J."/>
        </authorList>
    </citation>
    <scope>NUCLEOTIDE SEQUENCE [LARGE SCALE GENOMIC DNA]</scope>
    <source>
        <strain evidence="4">Clone GOH B32 T37-40</strain>
    </source>
</reference>
<dbReference type="Gene3D" id="3.30.70.270">
    <property type="match status" value="1"/>
</dbReference>
<dbReference type="InterPro" id="IPR012337">
    <property type="entry name" value="RNaseH-like_sf"/>
</dbReference>
<dbReference type="Proteomes" id="UP001054821">
    <property type="component" value="Chromosome 2"/>
</dbReference>
<dbReference type="Pfam" id="PF00078">
    <property type="entry name" value="RVT_1"/>
    <property type="match status" value="1"/>
</dbReference>
<evidence type="ECO:0000313" key="4">
    <source>
        <dbReference type="EMBL" id="KAI5342700.1"/>
    </source>
</evidence>
<evidence type="ECO:0000256" key="1">
    <source>
        <dbReference type="SAM" id="MobiDB-lite"/>
    </source>
</evidence>
<dbReference type="InterPro" id="IPR000477">
    <property type="entry name" value="RT_dom"/>
</dbReference>
<evidence type="ECO:0000259" key="3">
    <source>
        <dbReference type="PROSITE" id="PS50994"/>
    </source>
</evidence>
<dbReference type="Pfam" id="PF00665">
    <property type="entry name" value="rve"/>
    <property type="match status" value="1"/>
</dbReference>
<feature type="compositionally biased region" description="Polar residues" evidence="1">
    <location>
        <begin position="215"/>
        <end position="229"/>
    </location>
</feature>
<dbReference type="InterPro" id="IPR043502">
    <property type="entry name" value="DNA/RNA_pol_sf"/>
</dbReference>
<accession>A0AAD4ZE72</accession>
<dbReference type="Pfam" id="PF13456">
    <property type="entry name" value="RVT_3"/>
    <property type="match status" value="1"/>
</dbReference>
<feature type="region of interest" description="Disordered" evidence="1">
    <location>
        <begin position="186"/>
        <end position="230"/>
    </location>
</feature>
<organism evidence="4 5">
    <name type="scientific">Prunus dulcis</name>
    <name type="common">Almond</name>
    <name type="synonym">Amygdalus dulcis</name>
    <dbReference type="NCBI Taxonomy" id="3755"/>
    <lineage>
        <taxon>Eukaryota</taxon>
        <taxon>Viridiplantae</taxon>
        <taxon>Streptophyta</taxon>
        <taxon>Embryophyta</taxon>
        <taxon>Tracheophyta</taxon>
        <taxon>Spermatophyta</taxon>
        <taxon>Magnoliopsida</taxon>
        <taxon>eudicotyledons</taxon>
        <taxon>Gunneridae</taxon>
        <taxon>Pentapetalae</taxon>
        <taxon>rosids</taxon>
        <taxon>fabids</taxon>
        <taxon>Rosales</taxon>
        <taxon>Rosaceae</taxon>
        <taxon>Amygdaloideae</taxon>
        <taxon>Amygdaleae</taxon>
        <taxon>Prunus</taxon>
    </lineage>
</organism>
<dbReference type="GO" id="GO:0004523">
    <property type="term" value="F:RNA-DNA hybrid ribonuclease activity"/>
    <property type="evidence" value="ECO:0007669"/>
    <property type="project" value="InterPro"/>
</dbReference>
<dbReference type="Gene3D" id="3.10.10.10">
    <property type="entry name" value="HIV Type 1 Reverse Transcriptase, subunit A, domain 1"/>
    <property type="match status" value="1"/>
</dbReference>
<dbReference type="Gene3D" id="1.10.340.70">
    <property type="match status" value="1"/>
</dbReference>
<dbReference type="PROSITE" id="PS50879">
    <property type="entry name" value="RNASE_H_1"/>
    <property type="match status" value="1"/>
</dbReference>
<dbReference type="InterPro" id="IPR043128">
    <property type="entry name" value="Rev_trsase/Diguanyl_cyclase"/>
</dbReference>
<dbReference type="AlphaFoldDB" id="A0AAD4ZE72"/>
<dbReference type="CDD" id="cd01647">
    <property type="entry name" value="RT_LTR"/>
    <property type="match status" value="1"/>
</dbReference>
<comment type="caution">
    <text evidence="4">The sequence shown here is derived from an EMBL/GenBank/DDBJ whole genome shotgun (WGS) entry which is preliminary data.</text>
</comment>
<proteinExistence type="predicted"/>
<dbReference type="PANTHER" id="PTHR48475:SF2">
    <property type="entry name" value="RIBONUCLEASE H"/>
    <property type="match status" value="1"/>
</dbReference>
<sequence>MRTEVDKLKAIGFIKEATYPIWLANSVMVRKVKGGWRMCQDYTDLNKACPKDSFSLPRIDQLVDVTVGHELLSFMDAYSRYNQIFMNLVDNEHTAFITDRGLYYYNVMPFGLKSIGATYQRHVNRIFAQHIGSNMEVYVDDMLVKSQTAKRHLDNLTLMFSILKDYRMRLNPTKFAFSVSSGAPERRASVSSHGTASPGSHSLGSKTPPILPSARNYSLNQPTASASTPETRKFGRLIKWAIELGEFDIQFKPRLAEKGQAVADFISELTPSVAPEPASSNADTEEPGKKNAEHFDLSVLAWILHVDGLANQQGCGAGLVLTTPDGAKVEYALRFNFRTSENEAEYEALLAGLRLAKSMRTKQINIHGDSQLIVNQITADFAARDASMTAYLSTTHRLLEAFQAYKIRQILRTENSHANALARLASAINDKVSRKVPVEILSQASTATSKVCTVCYTMPYLKCITTEKGDYVLREIHEGACGDHSGSQSLAHKAFWQGYYWLTMHQDTITLVKKCYKCQRFGNIPHIPAEPLTLIVIPWPFAQWGLDLIGPMPQGKGQVKYAVVAVDYFTKWVEAEALATITAARMKDFIWNHICCQFGIPYAIITDNGRQFDSKIFRQFCTRLKINLFFASPAHPQSNGQVEVINIIIKKLLKRQLDKAKGAWPEKLLEALWVIRTSYRTSTGETPFSLSFDSKAVVPVEINETSYQTKSFALKTNEEHSH</sequence>